<evidence type="ECO:0000259" key="9">
    <source>
        <dbReference type="Pfam" id="PF00345"/>
    </source>
</evidence>
<evidence type="ECO:0000256" key="4">
    <source>
        <dbReference type="ARBA" id="ARBA00022729"/>
    </source>
</evidence>
<dbReference type="RefSeq" id="WP_185665110.1">
    <property type="nucleotide sequence ID" value="NZ_JACLAW010000012.1"/>
</dbReference>
<feature type="domain" description="Pili assembly chaperone N-terminal" evidence="9">
    <location>
        <begin position="33"/>
        <end position="156"/>
    </location>
</feature>
<evidence type="ECO:0000259" key="10">
    <source>
        <dbReference type="Pfam" id="PF02753"/>
    </source>
</evidence>
<dbReference type="GO" id="GO:0030288">
    <property type="term" value="C:outer membrane-bounded periplasmic space"/>
    <property type="evidence" value="ECO:0007669"/>
    <property type="project" value="InterPro"/>
</dbReference>
<proteinExistence type="inferred from homology"/>
<keyword evidence="5" id="KW-0574">Periplasm</keyword>
<keyword evidence="4" id="KW-0732">Signal</keyword>
<evidence type="ECO:0000313" key="12">
    <source>
        <dbReference type="Proteomes" id="UP000566813"/>
    </source>
</evidence>
<keyword evidence="3" id="KW-1029">Fimbrium biogenesis</keyword>
<dbReference type="PROSITE" id="PS00635">
    <property type="entry name" value="PILI_CHAPERONE"/>
    <property type="match status" value="1"/>
</dbReference>
<dbReference type="Gene3D" id="2.60.40.10">
    <property type="entry name" value="Immunoglobulins"/>
    <property type="match status" value="2"/>
</dbReference>
<dbReference type="Pfam" id="PF02753">
    <property type="entry name" value="PapD_C"/>
    <property type="match status" value="1"/>
</dbReference>
<keyword evidence="7" id="KW-0393">Immunoglobulin domain</keyword>
<dbReference type="PANTHER" id="PTHR30251">
    <property type="entry name" value="PILUS ASSEMBLY CHAPERONE"/>
    <property type="match status" value="1"/>
</dbReference>
<evidence type="ECO:0000256" key="2">
    <source>
        <dbReference type="ARBA" id="ARBA00007399"/>
    </source>
</evidence>
<dbReference type="SUPFAM" id="SSF49354">
    <property type="entry name" value="PapD-like"/>
    <property type="match status" value="1"/>
</dbReference>
<dbReference type="InterPro" id="IPR008962">
    <property type="entry name" value="PapD-like_sf"/>
</dbReference>
<evidence type="ECO:0000256" key="5">
    <source>
        <dbReference type="ARBA" id="ARBA00022764"/>
    </source>
</evidence>
<comment type="similarity">
    <text evidence="2 8">Belongs to the periplasmic pilus chaperone family.</text>
</comment>
<dbReference type="EMBL" id="JACLAW010000012">
    <property type="protein sequence ID" value="MBC2666811.1"/>
    <property type="molecule type" value="Genomic_DNA"/>
</dbReference>
<dbReference type="InterPro" id="IPR016148">
    <property type="entry name" value="Pili_assmbl_chaperone_C"/>
</dbReference>
<protein>
    <submittedName>
        <fullName evidence="11">Molecular chaperone</fullName>
    </submittedName>
</protein>
<dbReference type="PRINTS" id="PR00969">
    <property type="entry name" value="CHAPERONPILI"/>
</dbReference>
<evidence type="ECO:0000256" key="8">
    <source>
        <dbReference type="RuleBase" id="RU003918"/>
    </source>
</evidence>
<gene>
    <name evidence="11" type="ORF">H7F51_14930</name>
</gene>
<comment type="caution">
    <text evidence="11">The sequence shown here is derived from an EMBL/GenBank/DDBJ whole genome shotgun (WGS) entry which is preliminary data.</text>
</comment>
<comment type="subcellular location">
    <subcellularLocation>
        <location evidence="1 8">Periplasm</location>
    </subcellularLocation>
</comment>
<evidence type="ECO:0000256" key="1">
    <source>
        <dbReference type="ARBA" id="ARBA00004418"/>
    </source>
</evidence>
<organism evidence="11 12">
    <name type="scientific">Novosphingobium flavum</name>
    <dbReference type="NCBI Taxonomy" id="1778672"/>
    <lineage>
        <taxon>Bacteria</taxon>
        <taxon>Pseudomonadati</taxon>
        <taxon>Pseudomonadota</taxon>
        <taxon>Alphaproteobacteria</taxon>
        <taxon>Sphingomonadales</taxon>
        <taxon>Sphingomonadaceae</taxon>
        <taxon>Novosphingobium</taxon>
    </lineage>
</organism>
<dbReference type="InterPro" id="IPR001829">
    <property type="entry name" value="Pili_assmbl_chaperone_bac"/>
</dbReference>
<dbReference type="InterPro" id="IPR018046">
    <property type="entry name" value="Pili_assmbl_chaperone_CS"/>
</dbReference>
<dbReference type="Pfam" id="PF00345">
    <property type="entry name" value="PapD_N"/>
    <property type="match status" value="1"/>
</dbReference>
<name>A0A7X1FTQ7_9SPHN</name>
<dbReference type="InterPro" id="IPR036316">
    <property type="entry name" value="Pili_assmbl_chap_C_dom_sf"/>
</dbReference>
<dbReference type="GO" id="GO:0071555">
    <property type="term" value="P:cell wall organization"/>
    <property type="evidence" value="ECO:0007669"/>
    <property type="project" value="InterPro"/>
</dbReference>
<evidence type="ECO:0000256" key="6">
    <source>
        <dbReference type="ARBA" id="ARBA00023186"/>
    </source>
</evidence>
<evidence type="ECO:0000313" key="11">
    <source>
        <dbReference type="EMBL" id="MBC2666811.1"/>
    </source>
</evidence>
<evidence type="ECO:0000256" key="3">
    <source>
        <dbReference type="ARBA" id="ARBA00022558"/>
    </source>
</evidence>
<accession>A0A7X1FTQ7</accession>
<keyword evidence="6 8" id="KW-0143">Chaperone</keyword>
<keyword evidence="12" id="KW-1185">Reference proteome</keyword>
<dbReference type="InterPro" id="IPR013783">
    <property type="entry name" value="Ig-like_fold"/>
</dbReference>
<dbReference type="AlphaFoldDB" id="A0A7X1FTQ7"/>
<sequence>MESEPAHGAARGALRLALAAASFGLPVPAAEAGVVVHATRVVYPAARKEVTVDLRNEGAAPALVQAWIEADAERAPDRPAEVPFALGPAIFRLDPASGQSLRILYTGKPLPADRESVFWLNVLDIPPKAPANPDAPNRLDFAFRHRMKLFFRPAGLKGRPEQAAASVGWSLRNDAAGTVLVAVNPAPYHVSLVRIDLSGSGWSAAAAPVMLAPLSTTTIPLAKPVQTGAVRVRYAFVDDFGATREAEATAPGGTPAS</sequence>
<dbReference type="PANTHER" id="PTHR30251:SF2">
    <property type="entry name" value="FIMBRIAL CHAPERONE YADV-RELATED"/>
    <property type="match status" value="1"/>
</dbReference>
<dbReference type="InterPro" id="IPR050643">
    <property type="entry name" value="Periplasmic_pilus_chap"/>
</dbReference>
<dbReference type="SUPFAM" id="SSF49584">
    <property type="entry name" value="Periplasmic chaperone C-domain"/>
    <property type="match status" value="1"/>
</dbReference>
<evidence type="ECO:0000256" key="7">
    <source>
        <dbReference type="ARBA" id="ARBA00023319"/>
    </source>
</evidence>
<dbReference type="Proteomes" id="UP000566813">
    <property type="component" value="Unassembled WGS sequence"/>
</dbReference>
<reference evidence="11 12" key="1">
    <citation type="submission" date="2020-08" db="EMBL/GenBank/DDBJ databases">
        <title>The genome sequence of type strain Novosphingobium flavum NBRC 111647.</title>
        <authorList>
            <person name="Liu Y."/>
        </authorList>
    </citation>
    <scope>NUCLEOTIDE SEQUENCE [LARGE SCALE GENOMIC DNA]</scope>
    <source>
        <strain evidence="11 12">NBRC 111647</strain>
    </source>
</reference>
<feature type="domain" description="Pili assembly chaperone C-terminal" evidence="10">
    <location>
        <begin position="183"/>
        <end position="244"/>
    </location>
</feature>
<dbReference type="InterPro" id="IPR016147">
    <property type="entry name" value="Pili_assmbl_chaperone_N"/>
</dbReference>